<keyword evidence="2" id="KW-1185">Reference proteome</keyword>
<organism evidence="1 2">
    <name type="scientific">Babesia caballi</name>
    <dbReference type="NCBI Taxonomy" id="5871"/>
    <lineage>
        <taxon>Eukaryota</taxon>
        <taxon>Sar</taxon>
        <taxon>Alveolata</taxon>
        <taxon>Apicomplexa</taxon>
        <taxon>Aconoidasida</taxon>
        <taxon>Piroplasmida</taxon>
        <taxon>Babesiidae</taxon>
        <taxon>Babesia</taxon>
    </lineage>
</organism>
<accession>A0AAV4LNW6</accession>
<dbReference type="GeneID" id="94192926"/>
<dbReference type="EMBL" id="BPLF01000001">
    <property type="protein sequence ID" value="GIX61443.1"/>
    <property type="molecule type" value="Genomic_DNA"/>
</dbReference>
<keyword evidence="1" id="KW-0808">Transferase</keyword>
<name>A0AAV4LNW6_BABCB</name>
<comment type="caution">
    <text evidence="1">The sequence shown here is derived from an EMBL/GenBank/DDBJ whole genome shotgun (WGS) entry which is preliminary data.</text>
</comment>
<protein>
    <submittedName>
        <fullName evidence="1">RNA methylase family UPF0020 protein</fullName>
    </submittedName>
</protein>
<dbReference type="Gene3D" id="3.40.50.150">
    <property type="entry name" value="Vaccinia Virus protein VP39"/>
    <property type="match status" value="1"/>
</dbReference>
<keyword evidence="1" id="KW-0489">Methyltransferase</keyword>
<evidence type="ECO:0000313" key="1">
    <source>
        <dbReference type="EMBL" id="GIX61443.1"/>
    </source>
</evidence>
<gene>
    <name evidence="1" type="ORF">BcabD6B2_08780</name>
</gene>
<evidence type="ECO:0000313" key="2">
    <source>
        <dbReference type="Proteomes" id="UP001497744"/>
    </source>
</evidence>
<sequence length="384" mass="42902">MLQSRLCEQLWMHVCEPFPAKRARTFMRTLNSAEWRGFIPFSARLPLPYVRVNAKDSELYHTGMIRKMVHEVIRGHCHKSVELQGDELPATLQRRGHLPVCPTLMVNIDGNECEVLANASGDLCERPWTSASAVDARISPSAVSAIAHRIEILDRIAENRITTIWDPLCHNGALLLELHSFLRGHRARAIDHVYPLNNFPLNSRGVFENALDSPVGRAYTGPQLRLLGTDVLQGHLADASACLEQYRNFDLHGATDKRGGCDDGGKAPPKVDVANALPTTATDACPVSLTFSSDSLSEVDLDSKSTLILTNMYYGDKGRRKEFLDAHRRFEAFLARAPRQLLQNVYVVATENIRKLSKFTWEPELRFNNGGVLVSLLKLRGTKV</sequence>
<dbReference type="GO" id="GO:0008168">
    <property type="term" value="F:methyltransferase activity"/>
    <property type="evidence" value="ECO:0007669"/>
    <property type="project" value="UniProtKB-KW"/>
</dbReference>
<reference evidence="1 2" key="1">
    <citation type="submission" date="2021-06" db="EMBL/GenBank/DDBJ databases">
        <title>Genome sequence of Babesia caballi.</title>
        <authorList>
            <person name="Yamagishi J."/>
            <person name="Kidaka T."/>
            <person name="Ochi A."/>
        </authorList>
    </citation>
    <scope>NUCLEOTIDE SEQUENCE [LARGE SCALE GENOMIC DNA]</scope>
    <source>
        <strain evidence="1">USDA-D6B2</strain>
    </source>
</reference>
<dbReference type="InterPro" id="IPR029063">
    <property type="entry name" value="SAM-dependent_MTases_sf"/>
</dbReference>
<dbReference type="RefSeq" id="XP_067713514.1">
    <property type="nucleotide sequence ID" value="XM_067857413.1"/>
</dbReference>
<dbReference type="AlphaFoldDB" id="A0AAV4LNW6"/>
<proteinExistence type="predicted"/>
<dbReference type="GO" id="GO:0032259">
    <property type="term" value="P:methylation"/>
    <property type="evidence" value="ECO:0007669"/>
    <property type="project" value="UniProtKB-KW"/>
</dbReference>
<dbReference type="Gene3D" id="3.30.2130.30">
    <property type="match status" value="1"/>
</dbReference>
<dbReference type="Proteomes" id="UP001497744">
    <property type="component" value="Unassembled WGS sequence"/>
</dbReference>